<name>A0A6H5FVB2_9HEMI</name>
<reference evidence="2 3" key="1">
    <citation type="submission" date="2020-02" db="EMBL/GenBank/DDBJ databases">
        <authorList>
            <person name="Ferguson B K."/>
        </authorList>
    </citation>
    <scope>NUCLEOTIDE SEQUENCE [LARGE SCALE GENOMIC DNA]</scope>
</reference>
<accession>A0A6H5FVB2</accession>
<dbReference type="Proteomes" id="UP000479000">
    <property type="component" value="Unassembled WGS sequence"/>
</dbReference>
<proteinExistence type="predicted"/>
<evidence type="ECO:0000313" key="3">
    <source>
        <dbReference type="Proteomes" id="UP000479000"/>
    </source>
</evidence>
<evidence type="ECO:0000256" key="1">
    <source>
        <dbReference type="SAM" id="MobiDB-lite"/>
    </source>
</evidence>
<keyword evidence="3" id="KW-1185">Reference proteome</keyword>
<protein>
    <submittedName>
        <fullName evidence="2">Uncharacterized protein</fullName>
    </submittedName>
</protein>
<evidence type="ECO:0000313" key="2">
    <source>
        <dbReference type="EMBL" id="CAA9993584.1"/>
    </source>
</evidence>
<feature type="region of interest" description="Disordered" evidence="1">
    <location>
        <begin position="24"/>
        <end position="60"/>
    </location>
</feature>
<dbReference type="EMBL" id="CADCXU010000809">
    <property type="protein sequence ID" value="CAA9993584.1"/>
    <property type="molecule type" value="Genomic_DNA"/>
</dbReference>
<sequence>MFATGVYKPEQMLLRARLGRPRLLATGGHPARSPSCRTHCQRREKSAEPGSIHDEERNAL</sequence>
<dbReference type="AlphaFoldDB" id="A0A6H5FVB2"/>
<feature type="non-terminal residue" evidence="2">
    <location>
        <position position="60"/>
    </location>
</feature>
<organism evidence="2 3">
    <name type="scientific">Nesidiocoris tenuis</name>
    <dbReference type="NCBI Taxonomy" id="355587"/>
    <lineage>
        <taxon>Eukaryota</taxon>
        <taxon>Metazoa</taxon>
        <taxon>Ecdysozoa</taxon>
        <taxon>Arthropoda</taxon>
        <taxon>Hexapoda</taxon>
        <taxon>Insecta</taxon>
        <taxon>Pterygota</taxon>
        <taxon>Neoptera</taxon>
        <taxon>Paraneoptera</taxon>
        <taxon>Hemiptera</taxon>
        <taxon>Heteroptera</taxon>
        <taxon>Panheteroptera</taxon>
        <taxon>Cimicomorpha</taxon>
        <taxon>Miridae</taxon>
        <taxon>Dicyphina</taxon>
        <taxon>Nesidiocoris</taxon>
    </lineage>
</organism>
<gene>
    <name evidence="2" type="ORF">NTEN_LOCUS503</name>
</gene>
<feature type="compositionally biased region" description="Basic and acidic residues" evidence="1">
    <location>
        <begin position="41"/>
        <end position="60"/>
    </location>
</feature>